<dbReference type="PANTHER" id="PTHR34985:SF1">
    <property type="entry name" value="SLR0554 PROTEIN"/>
    <property type="match status" value="1"/>
</dbReference>
<keyword evidence="3" id="KW-1185">Reference proteome</keyword>
<evidence type="ECO:0000259" key="1">
    <source>
        <dbReference type="Pfam" id="PF05272"/>
    </source>
</evidence>
<feature type="domain" description="Virulence-associated protein E-like" evidence="1">
    <location>
        <begin position="98"/>
        <end position="302"/>
    </location>
</feature>
<dbReference type="EMBL" id="FOOH01000002">
    <property type="protein sequence ID" value="SFF62105.1"/>
    <property type="molecule type" value="Genomic_DNA"/>
</dbReference>
<protein>
    <submittedName>
        <fullName evidence="2">Virulence-associated protein E</fullName>
    </submittedName>
</protein>
<evidence type="ECO:0000313" key="2">
    <source>
        <dbReference type="EMBL" id="SFF62105.1"/>
    </source>
</evidence>
<gene>
    <name evidence="2" type="ORF">SAMN04488033_10219</name>
</gene>
<accession>A0A1I2K4J0</accession>
<organism evidence="2 3">
    <name type="scientific">Salegentibacter agarivorans</name>
    <dbReference type="NCBI Taxonomy" id="345907"/>
    <lineage>
        <taxon>Bacteria</taxon>
        <taxon>Pseudomonadati</taxon>
        <taxon>Bacteroidota</taxon>
        <taxon>Flavobacteriia</taxon>
        <taxon>Flavobacteriales</taxon>
        <taxon>Flavobacteriaceae</taxon>
        <taxon>Salegentibacter</taxon>
    </lineage>
</organism>
<name>A0A1I2K4J0_9FLAO</name>
<dbReference type="PANTHER" id="PTHR34985">
    <property type="entry name" value="SLR0554 PROTEIN"/>
    <property type="match status" value="1"/>
</dbReference>
<evidence type="ECO:0000313" key="3">
    <source>
        <dbReference type="Proteomes" id="UP000199116"/>
    </source>
</evidence>
<dbReference type="Proteomes" id="UP000199116">
    <property type="component" value="Unassembled WGS sequence"/>
</dbReference>
<dbReference type="RefSeq" id="WP_093302520.1">
    <property type="nucleotide sequence ID" value="NZ_FOOH01000002.1"/>
</dbReference>
<reference evidence="3" key="1">
    <citation type="submission" date="2016-10" db="EMBL/GenBank/DDBJ databases">
        <authorList>
            <person name="Varghese N."/>
            <person name="Submissions S."/>
        </authorList>
    </citation>
    <scope>NUCLEOTIDE SEQUENCE [LARGE SCALE GENOMIC DNA]</scope>
    <source>
        <strain evidence="3">DSM 23515</strain>
    </source>
</reference>
<dbReference type="AlphaFoldDB" id="A0A1I2K4J0"/>
<proteinExistence type="predicted"/>
<sequence>MKKFESKLYQVSEQKKKTIYDAVDEYVSEKYDIRFNEISHEFQIRIKESNIWEDFEVNSLLIELAKSNIEINPGKLDIYLRSNLIPRFNPIAEYFDKLPKWVGGDHIRTLASYLPAKEPEQFLYHFRKWLVRTVKCALDEHYFNKQCLVLVHSEQNSGKSTWCRFLCPPALSKYFAEDMTTDKDARIQLTRNFIINLDELSVLARKEINALKAYFSKTMINERLPYDRKNSNLRRTCSFIGSTNRATFLNDETGSVRWLCFELNAKIDFSYSREVDIDKVWAQAYYLAYVDEQFNPELTLEDIIANEERNKTYREASMEEELLCKYYLKSSDPADFKTASDVVLELNCINPRLNIYNMGRAMRALNFERVKSTQNERYGYLVKQRFKTSPLEVL</sequence>
<dbReference type="InterPro" id="IPR007936">
    <property type="entry name" value="VapE-like_dom"/>
</dbReference>
<dbReference type="Pfam" id="PF05272">
    <property type="entry name" value="VapE-like_dom"/>
    <property type="match status" value="1"/>
</dbReference>